<dbReference type="Pfam" id="PF01584">
    <property type="entry name" value="CheW"/>
    <property type="match status" value="1"/>
</dbReference>
<feature type="domain" description="CheW-like" evidence="1">
    <location>
        <begin position="12"/>
        <end position="151"/>
    </location>
</feature>
<dbReference type="Gene3D" id="2.40.50.180">
    <property type="entry name" value="CheA-289, Domain 4"/>
    <property type="match status" value="1"/>
</dbReference>
<reference evidence="2 3" key="1">
    <citation type="submission" date="2019-06" db="EMBL/GenBank/DDBJ databases">
        <title>YIM 131921 draft genome.</title>
        <authorList>
            <person name="Jiang L."/>
        </authorList>
    </citation>
    <scope>NUCLEOTIDE SEQUENCE [LARGE SCALE GENOMIC DNA]</scope>
    <source>
        <strain evidence="2 3">YIM 131921</strain>
    </source>
</reference>
<organism evidence="2 3">
    <name type="scientific">Rubellimicrobium rubrum</name>
    <dbReference type="NCBI Taxonomy" id="2585369"/>
    <lineage>
        <taxon>Bacteria</taxon>
        <taxon>Pseudomonadati</taxon>
        <taxon>Pseudomonadota</taxon>
        <taxon>Alphaproteobacteria</taxon>
        <taxon>Rhodobacterales</taxon>
        <taxon>Roseobacteraceae</taxon>
        <taxon>Rubellimicrobium</taxon>
    </lineage>
</organism>
<sequence length="154" mass="16514">MNMQTDARTEEQAEFISLMAGGQGYCIEVTKVREIRRWSPVTTLPHAPDCLLGVMNLRGAVIPVLDLALRLGLDRTALTARHVVLIVSAGERTVGLLVDSVSDILRVPRTAIQGTPTLSGADMRLIQGMIALNGEALRVLNMQAVAPTMAEVAA</sequence>
<name>A0A5C4N2D4_9RHOB</name>
<comment type="caution">
    <text evidence="2">The sequence shown here is derived from an EMBL/GenBank/DDBJ whole genome shotgun (WGS) entry which is preliminary data.</text>
</comment>
<proteinExistence type="predicted"/>
<dbReference type="PANTHER" id="PTHR22617:SF23">
    <property type="entry name" value="CHEMOTAXIS PROTEIN CHEW"/>
    <property type="match status" value="1"/>
</dbReference>
<dbReference type="AlphaFoldDB" id="A0A5C4N2D4"/>
<evidence type="ECO:0000313" key="2">
    <source>
        <dbReference type="EMBL" id="TNC51994.1"/>
    </source>
</evidence>
<keyword evidence="3" id="KW-1185">Reference proteome</keyword>
<dbReference type="GO" id="GO:0006935">
    <property type="term" value="P:chemotaxis"/>
    <property type="evidence" value="ECO:0007669"/>
    <property type="project" value="InterPro"/>
</dbReference>
<dbReference type="EMBL" id="VDFU01000003">
    <property type="protein sequence ID" value="TNC51994.1"/>
    <property type="molecule type" value="Genomic_DNA"/>
</dbReference>
<dbReference type="InterPro" id="IPR002545">
    <property type="entry name" value="CheW-lke_dom"/>
</dbReference>
<dbReference type="SUPFAM" id="SSF50341">
    <property type="entry name" value="CheW-like"/>
    <property type="match status" value="1"/>
</dbReference>
<dbReference type="Proteomes" id="UP000305887">
    <property type="component" value="Unassembled WGS sequence"/>
</dbReference>
<evidence type="ECO:0000313" key="3">
    <source>
        <dbReference type="Proteomes" id="UP000305887"/>
    </source>
</evidence>
<dbReference type="PANTHER" id="PTHR22617">
    <property type="entry name" value="CHEMOTAXIS SENSOR HISTIDINE KINASE-RELATED"/>
    <property type="match status" value="1"/>
</dbReference>
<protein>
    <submittedName>
        <fullName evidence="2">Purine-binding chemotaxis protein CheW</fullName>
    </submittedName>
</protein>
<dbReference type="CDD" id="cd00732">
    <property type="entry name" value="CheW"/>
    <property type="match status" value="1"/>
</dbReference>
<accession>A0A5C4N2D4</accession>
<dbReference type="SMART" id="SM00260">
    <property type="entry name" value="CheW"/>
    <property type="match status" value="1"/>
</dbReference>
<dbReference type="Gene3D" id="2.30.30.40">
    <property type="entry name" value="SH3 Domains"/>
    <property type="match status" value="1"/>
</dbReference>
<dbReference type="InterPro" id="IPR036061">
    <property type="entry name" value="CheW-like_dom_sf"/>
</dbReference>
<dbReference type="GO" id="GO:0005829">
    <property type="term" value="C:cytosol"/>
    <property type="evidence" value="ECO:0007669"/>
    <property type="project" value="TreeGrafter"/>
</dbReference>
<dbReference type="GO" id="GO:0007165">
    <property type="term" value="P:signal transduction"/>
    <property type="evidence" value="ECO:0007669"/>
    <property type="project" value="InterPro"/>
</dbReference>
<gene>
    <name evidence="2" type="ORF">FHG66_04110</name>
</gene>
<evidence type="ECO:0000259" key="1">
    <source>
        <dbReference type="PROSITE" id="PS50851"/>
    </source>
</evidence>
<dbReference type="InterPro" id="IPR039315">
    <property type="entry name" value="CheW"/>
</dbReference>
<dbReference type="PROSITE" id="PS50851">
    <property type="entry name" value="CHEW"/>
    <property type="match status" value="1"/>
</dbReference>
<dbReference type="OrthoDB" id="9794382at2"/>